<comment type="caution">
    <text evidence="1">The sequence shown here is derived from an EMBL/GenBank/DDBJ whole genome shotgun (WGS) entry which is preliminary data.</text>
</comment>
<organism evidence="1">
    <name type="scientific">Tetraodon nigroviridis</name>
    <name type="common">Spotted green pufferfish</name>
    <name type="synonym">Chelonodon nigroviridis</name>
    <dbReference type="NCBI Taxonomy" id="99883"/>
    <lineage>
        <taxon>Eukaryota</taxon>
        <taxon>Metazoa</taxon>
        <taxon>Chordata</taxon>
        <taxon>Craniata</taxon>
        <taxon>Vertebrata</taxon>
        <taxon>Euteleostomi</taxon>
        <taxon>Actinopterygii</taxon>
        <taxon>Neopterygii</taxon>
        <taxon>Teleostei</taxon>
        <taxon>Neoteleostei</taxon>
        <taxon>Acanthomorphata</taxon>
        <taxon>Eupercaria</taxon>
        <taxon>Tetraodontiformes</taxon>
        <taxon>Tetradontoidea</taxon>
        <taxon>Tetraodontidae</taxon>
        <taxon>Tetraodon</taxon>
    </lineage>
</organism>
<name>Q4SX62_TETNG</name>
<dbReference type="AlphaFoldDB" id="Q4SX62"/>
<proteinExistence type="predicted"/>
<evidence type="ECO:0000313" key="1">
    <source>
        <dbReference type="EMBL" id="CAF94770.1"/>
    </source>
</evidence>
<sequence length="61" mass="6506">MFCCSSTRSGRCPVVQHQVVQWIRSCASGVSFLAMWGAGLSCRGQVQVVFPASGGDGRVTR</sequence>
<reference evidence="1" key="2">
    <citation type="submission" date="2004-02" db="EMBL/GenBank/DDBJ databases">
        <authorList>
            <consortium name="Genoscope"/>
            <consortium name="Whitehead Institute Centre for Genome Research"/>
        </authorList>
    </citation>
    <scope>NUCLEOTIDE SEQUENCE</scope>
</reference>
<protein>
    <submittedName>
        <fullName evidence="1">(spotted green pufferfish) hypothetical protein</fullName>
    </submittedName>
</protein>
<dbReference type="KEGG" id="tng:GSTEN00011109G001"/>
<gene>
    <name evidence="1" type="ORF">GSTENG00011109001</name>
</gene>
<dbReference type="EMBL" id="CAAE01012958">
    <property type="protein sequence ID" value="CAF94770.1"/>
    <property type="molecule type" value="Genomic_DNA"/>
</dbReference>
<reference evidence="1" key="1">
    <citation type="journal article" date="2004" name="Nature">
        <title>Genome duplication in the teleost fish Tetraodon nigroviridis reveals the early vertebrate proto-karyotype.</title>
        <authorList>
            <person name="Jaillon O."/>
            <person name="Aury J.-M."/>
            <person name="Brunet F."/>
            <person name="Petit J.-L."/>
            <person name="Stange-Thomann N."/>
            <person name="Mauceli E."/>
            <person name="Bouneau L."/>
            <person name="Fischer C."/>
            <person name="Ozouf-Costaz C."/>
            <person name="Bernot A."/>
            <person name="Nicaud S."/>
            <person name="Jaffe D."/>
            <person name="Fisher S."/>
            <person name="Lutfalla G."/>
            <person name="Dossat C."/>
            <person name="Segurens B."/>
            <person name="Dasilva C."/>
            <person name="Salanoubat M."/>
            <person name="Levy M."/>
            <person name="Boudet N."/>
            <person name="Castellano S."/>
            <person name="Anthouard V."/>
            <person name="Jubin C."/>
            <person name="Castelli V."/>
            <person name="Katinka M."/>
            <person name="Vacherie B."/>
            <person name="Biemont C."/>
            <person name="Skalli Z."/>
            <person name="Cattolico L."/>
            <person name="Poulain J."/>
            <person name="De Berardinis V."/>
            <person name="Cruaud C."/>
            <person name="Duprat S."/>
            <person name="Brottier P."/>
            <person name="Coutanceau J.-P."/>
            <person name="Gouzy J."/>
            <person name="Parra G."/>
            <person name="Lardier G."/>
            <person name="Chapple C."/>
            <person name="McKernan K.J."/>
            <person name="McEwan P."/>
            <person name="Bosak S."/>
            <person name="Kellis M."/>
            <person name="Volff J.-N."/>
            <person name="Guigo R."/>
            <person name="Zody M.C."/>
            <person name="Mesirov J."/>
            <person name="Lindblad-Toh K."/>
            <person name="Birren B."/>
            <person name="Nusbaum C."/>
            <person name="Kahn D."/>
            <person name="Robinson-Rechavi M."/>
            <person name="Laudet V."/>
            <person name="Schachter V."/>
            <person name="Quetier F."/>
            <person name="Saurin W."/>
            <person name="Scarpelli C."/>
            <person name="Wincker P."/>
            <person name="Lander E.S."/>
            <person name="Weissenbach J."/>
            <person name="Roest Crollius H."/>
        </authorList>
    </citation>
    <scope>NUCLEOTIDE SEQUENCE [LARGE SCALE GENOMIC DNA]</scope>
</reference>
<accession>Q4SX62</accession>